<evidence type="ECO:0000313" key="6">
    <source>
        <dbReference type="Proteomes" id="UP000266389"/>
    </source>
</evidence>
<dbReference type="PANTHER" id="PTHR45138:SF9">
    <property type="entry name" value="DIGUANYLATE CYCLASE DGCM-RELATED"/>
    <property type="match status" value="1"/>
</dbReference>
<evidence type="ECO:0000313" key="5">
    <source>
        <dbReference type="EMBL" id="RFM24907.1"/>
    </source>
</evidence>
<dbReference type="AlphaFoldDB" id="A0A395M2A2"/>
<evidence type="ECO:0000256" key="3">
    <source>
        <dbReference type="SAM" id="Coils"/>
    </source>
</evidence>
<dbReference type="InterPro" id="IPR050469">
    <property type="entry name" value="Diguanylate_Cyclase"/>
</dbReference>
<dbReference type="CDD" id="cd01949">
    <property type="entry name" value="GGDEF"/>
    <property type="match status" value="1"/>
</dbReference>
<evidence type="ECO:0000259" key="4">
    <source>
        <dbReference type="PROSITE" id="PS50887"/>
    </source>
</evidence>
<dbReference type="NCBIfam" id="TIGR00254">
    <property type="entry name" value="GGDEF"/>
    <property type="match status" value="1"/>
</dbReference>
<proteinExistence type="predicted"/>
<dbReference type="PANTHER" id="PTHR45138">
    <property type="entry name" value="REGULATORY COMPONENTS OF SENSORY TRANSDUCTION SYSTEM"/>
    <property type="match status" value="1"/>
</dbReference>
<dbReference type="Proteomes" id="UP000266389">
    <property type="component" value="Unassembled WGS sequence"/>
</dbReference>
<reference evidence="5 6" key="1">
    <citation type="journal article" date="2011" name="ISME J.">
        <title>Community ecology of hot spring cyanobacterial mats: predominant populations and their functional potential.</title>
        <authorList>
            <person name="Klatt C.G."/>
            <person name="Wood J.M."/>
            <person name="Rusch D.B."/>
            <person name="Bateson M.M."/>
            <person name="Hamamura N."/>
            <person name="Heidelberg J.F."/>
            <person name="Grossman A.R."/>
            <person name="Bhaya D."/>
            <person name="Cohan F.M."/>
            <person name="Kuhl M."/>
            <person name="Bryant D.A."/>
            <person name="Ward D.M."/>
        </authorList>
    </citation>
    <scope>NUCLEOTIDE SEQUENCE [LARGE SCALE GENOMIC DNA]</scope>
    <source>
        <strain evidence="5">OS</strain>
    </source>
</reference>
<accession>A0A395M2A2</accession>
<evidence type="ECO:0000256" key="1">
    <source>
        <dbReference type="ARBA" id="ARBA00012528"/>
    </source>
</evidence>
<dbReference type="SMART" id="SM00267">
    <property type="entry name" value="GGDEF"/>
    <property type="match status" value="1"/>
</dbReference>
<comment type="catalytic activity">
    <reaction evidence="2">
        <text>2 GTP = 3',3'-c-di-GMP + 2 diphosphate</text>
        <dbReference type="Rhea" id="RHEA:24898"/>
        <dbReference type="ChEBI" id="CHEBI:33019"/>
        <dbReference type="ChEBI" id="CHEBI:37565"/>
        <dbReference type="ChEBI" id="CHEBI:58805"/>
        <dbReference type="EC" id="2.7.7.65"/>
    </reaction>
</comment>
<gene>
    <name evidence="5" type="ORF">D0433_03110</name>
</gene>
<comment type="caution">
    <text evidence="5">The sequence shown here is derived from an EMBL/GenBank/DDBJ whole genome shotgun (WGS) entry which is preliminary data.</text>
</comment>
<evidence type="ECO:0000256" key="2">
    <source>
        <dbReference type="ARBA" id="ARBA00034247"/>
    </source>
</evidence>
<name>A0A395M2A2_9BACT</name>
<feature type="domain" description="GGDEF" evidence="4">
    <location>
        <begin position="118"/>
        <end position="247"/>
    </location>
</feature>
<dbReference type="InterPro" id="IPR029787">
    <property type="entry name" value="Nucleotide_cyclase"/>
</dbReference>
<dbReference type="SUPFAM" id="SSF55073">
    <property type="entry name" value="Nucleotide cyclase"/>
    <property type="match status" value="1"/>
</dbReference>
<dbReference type="Pfam" id="PF00990">
    <property type="entry name" value="GGDEF"/>
    <property type="match status" value="1"/>
</dbReference>
<dbReference type="EMBL" id="PHFL01000014">
    <property type="protein sequence ID" value="RFM24907.1"/>
    <property type="molecule type" value="Genomic_DNA"/>
</dbReference>
<protein>
    <recommendedName>
        <fullName evidence="1">diguanylate cyclase</fullName>
        <ecNumber evidence="1">2.7.7.65</ecNumber>
    </recommendedName>
</protein>
<dbReference type="Gene3D" id="3.30.70.270">
    <property type="match status" value="1"/>
</dbReference>
<keyword evidence="3" id="KW-0175">Coiled coil</keyword>
<dbReference type="EC" id="2.7.7.65" evidence="1"/>
<dbReference type="InterPro" id="IPR000160">
    <property type="entry name" value="GGDEF_dom"/>
</dbReference>
<dbReference type="PROSITE" id="PS50887">
    <property type="entry name" value="GGDEF"/>
    <property type="match status" value="1"/>
</dbReference>
<organism evidence="5 6">
    <name type="scientific">Candidatus Thermochlorobacter aerophilus</name>
    <dbReference type="NCBI Taxonomy" id="1868324"/>
    <lineage>
        <taxon>Bacteria</taxon>
        <taxon>Pseudomonadati</taxon>
        <taxon>Chlorobiota</taxon>
        <taxon>Chlorobiia</taxon>
        <taxon>Chlorobiales</taxon>
        <taxon>Candidatus Thermochlorobacteriaceae</taxon>
        <taxon>Candidatus Thermochlorobacter</taxon>
    </lineage>
</organism>
<sequence length="247" mass="28679">MQERSKARDIEEIFKAELEISKHTEAVLANEDISKEQLFEEYQRLADEYRHLLRQAMKITRIGDSTQEKLLRTQEELSAANEKLERQAKTDGLTGLYNRRYLDKTLESIFDDARRHNKALAVAISDIDFFKKINDRFSHQVGDEVLKAVAKIFQSSVRAKDIVARYGGEEFVCVFPETTLDEARALAEQVRHNVEHYNWREIHPELKVTLSIGLCADINYPNHEKMLSAADEKLYEAKHNGRNQVRC</sequence>
<dbReference type="FunFam" id="3.30.70.270:FF:000001">
    <property type="entry name" value="Diguanylate cyclase domain protein"/>
    <property type="match status" value="1"/>
</dbReference>
<feature type="coiled-coil region" evidence="3">
    <location>
        <begin position="28"/>
        <end position="90"/>
    </location>
</feature>
<dbReference type="GO" id="GO:0052621">
    <property type="term" value="F:diguanylate cyclase activity"/>
    <property type="evidence" value="ECO:0007669"/>
    <property type="project" value="UniProtKB-EC"/>
</dbReference>
<dbReference type="InterPro" id="IPR043128">
    <property type="entry name" value="Rev_trsase/Diguanyl_cyclase"/>
</dbReference>